<dbReference type="WBParaSite" id="Csp11.Scaffold421.g1140.t1">
    <property type="protein sequence ID" value="Csp11.Scaffold421.g1140.t1"/>
    <property type="gene ID" value="Csp11.Scaffold421.g1140"/>
</dbReference>
<proteinExistence type="predicted"/>
<sequence length="93" mass="10690">EWLKERAKNAVIPVEESAIMRPDHIFGDCGPMVIHICHACRKFNSSRPSKLVAEGMMELPMALCTVCRSHMNRQRSLKFFEYELPSVKKSLNL</sequence>
<keyword evidence="1" id="KW-1185">Reference proteome</keyword>
<evidence type="ECO:0000313" key="1">
    <source>
        <dbReference type="Proteomes" id="UP000095282"/>
    </source>
</evidence>
<name>A0A1I7T010_9PELO</name>
<dbReference type="eggNOG" id="ENOG502TII8">
    <property type="taxonomic scope" value="Eukaryota"/>
</dbReference>
<evidence type="ECO:0000313" key="2">
    <source>
        <dbReference type="WBParaSite" id="Csp11.Scaffold421.g1140.t1"/>
    </source>
</evidence>
<organism evidence="1 2">
    <name type="scientific">Caenorhabditis tropicalis</name>
    <dbReference type="NCBI Taxonomy" id="1561998"/>
    <lineage>
        <taxon>Eukaryota</taxon>
        <taxon>Metazoa</taxon>
        <taxon>Ecdysozoa</taxon>
        <taxon>Nematoda</taxon>
        <taxon>Chromadorea</taxon>
        <taxon>Rhabditida</taxon>
        <taxon>Rhabditina</taxon>
        <taxon>Rhabditomorpha</taxon>
        <taxon>Rhabditoidea</taxon>
        <taxon>Rhabditidae</taxon>
        <taxon>Peloderinae</taxon>
        <taxon>Caenorhabditis</taxon>
    </lineage>
</organism>
<protein>
    <submittedName>
        <fullName evidence="2">Deacetylase sirtuin-type domain-containing protein</fullName>
    </submittedName>
</protein>
<dbReference type="Proteomes" id="UP000095282">
    <property type="component" value="Unplaced"/>
</dbReference>
<reference evidence="2" key="1">
    <citation type="submission" date="2016-11" db="UniProtKB">
        <authorList>
            <consortium name="WormBaseParasite"/>
        </authorList>
    </citation>
    <scope>IDENTIFICATION</scope>
</reference>
<accession>A0A1I7T010</accession>
<dbReference type="AlphaFoldDB" id="A0A1I7T010"/>